<evidence type="ECO:0000256" key="1">
    <source>
        <dbReference type="ARBA" id="ARBA00022737"/>
    </source>
</evidence>
<gene>
    <name evidence="5" type="ORF">H7J73_32625</name>
</gene>
<evidence type="ECO:0000256" key="4">
    <source>
        <dbReference type="SAM" id="Phobius"/>
    </source>
</evidence>
<name>A0ABT3CMP9_9MYCO</name>
<dbReference type="SMART" id="SM00028">
    <property type="entry name" value="TPR"/>
    <property type="match status" value="5"/>
</dbReference>
<feature type="transmembrane region" description="Helical" evidence="4">
    <location>
        <begin position="295"/>
        <end position="318"/>
    </location>
</feature>
<dbReference type="InterPro" id="IPR051012">
    <property type="entry name" value="CellSynth/LPSAsmb/PSIAsmb"/>
</dbReference>
<evidence type="ECO:0000256" key="2">
    <source>
        <dbReference type="ARBA" id="ARBA00022803"/>
    </source>
</evidence>
<protein>
    <submittedName>
        <fullName evidence="5">Tetratricopeptide repeat protein</fullName>
    </submittedName>
</protein>
<dbReference type="RefSeq" id="WP_264072057.1">
    <property type="nucleotide sequence ID" value="NZ_JACKTY010000052.1"/>
</dbReference>
<reference evidence="5 6" key="1">
    <citation type="journal article" date="2022" name="BMC Genomics">
        <title>Comparative genome analysis of mycobacteria focusing on tRNA and non-coding RNA.</title>
        <authorList>
            <person name="Behra P.R.K."/>
            <person name="Pettersson B.M.F."/>
            <person name="Ramesh M."/>
            <person name="Das S."/>
            <person name="Dasgupta S."/>
            <person name="Kirsebom L.A."/>
        </authorList>
    </citation>
    <scope>NUCLEOTIDE SEQUENCE [LARGE SCALE GENOMIC DNA]</scope>
    <source>
        <strain evidence="5 6">DSM 44078</strain>
    </source>
</reference>
<comment type="caution">
    <text evidence="5">The sequence shown here is derived from an EMBL/GenBank/DDBJ whole genome shotgun (WGS) entry which is preliminary data.</text>
</comment>
<dbReference type="PROSITE" id="PS50005">
    <property type="entry name" value="TPR"/>
    <property type="match status" value="1"/>
</dbReference>
<proteinExistence type="predicted"/>
<evidence type="ECO:0000256" key="3">
    <source>
        <dbReference type="PROSITE-ProRule" id="PRU00339"/>
    </source>
</evidence>
<dbReference type="Gene3D" id="1.25.40.10">
    <property type="entry name" value="Tetratricopeptide repeat domain"/>
    <property type="match status" value="1"/>
</dbReference>
<dbReference type="SUPFAM" id="SSF48452">
    <property type="entry name" value="TPR-like"/>
    <property type="match status" value="1"/>
</dbReference>
<dbReference type="PANTHER" id="PTHR45586">
    <property type="entry name" value="TPR REPEAT-CONTAINING PROTEIN PA4667"/>
    <property type="match status" value="1"/>
</dbReference>
<keyword evidence="6" id="KW-1185">Reference proteome</keyword>
<feature type="transmembrane region" description="Helical" evidence="4">
    <location>
        <begin position="250"/>
        <end position="274"/>
    </location>
</feature>
<dbReference type="Pfam" id="PF13432">
    <property type="entry name" value="TPR_16"/>
    <property type="match status" value="2"/>
</dbReference>
<dbReference type="Proteomes" id="UP001526201">
    <property type="component" value="Unassembled WGS sequence"/>
</dbReference>
<feature type="transmembrane region" description="Helical" evidence="4">
    <location>
        <begin position="224"/>
        <end position="244"/>
    </location>
</feature>
<organism evidence="5 6">
    <name type="scientific">Mycolicibacterium komossense</name>
    <dbReference type="NCBI Taxonomy" id="1779"/>
    <lineage>
        <taxon>Bacteria</taxon>
        <taxon>Bacillati</taxon>
        <taxon>Actinomycetota</taxon>
        <taxon>Actinomycetes</taxon>
        <taxon>Mycobacteriales</taxon>
        <taxon>Mycobacteriaceae</taxon>
        <taxon>Mycolicibacterium</taxon>
    </lineage>
</organism>
<feature type="repeat" description="TPR" evidence="3">
    <location>
        <begin position="143"/>
        <end position="176"/>
    </location>
</feature>
<dbReference type="PANTHER" id="PTHR45586:SF14">
    <property type="entry name" value="TETRATRICOPEPTIDE TPR_2 REPEAT PROTEIN"/>
    <property type="match status" value="1"/>
</dbReference>
<evidence type="ECO:0000313" key="5">
    <source>
        <dbReference type="EMBL" id="MCV7230760.1"/>
    </source>
</evidence>
<keyword evidence="1" id="KW-0677">Repeat</keyword>
<sequence length="348" mass="37680">MNPDHSAAAVRQAEQLLEINRPQEALRALSATLAQEPDNVTALCLAARAELGLAEPERARDFAARAAVAAPTSEWPMRLLALSLVRMKRPQEAYDAARTAVANAPDLWQTHHALAHVCSSMFGMTSVAYAAARNAIERAPLEPDPHAILGRVALESGDQKTAELALREALRLDPNHTVARNDLGRLQLLRKDHFGAADHFAQAAASDVRLDVAAHNIDIALTSAVARLFFWVWILLITLGRIALQLKGIGAVWAGLATLAVLIGLVLWQLRGLVPALRGRLGPYLRLLPHRDRMMTASIGLLALGMIALALMCVLPSAWRWPPAIIGAVALIGSRVLLAVRARRSKRS</sequence>
<evidence type="ECO:0000313" key="6">
    <source>
        <dbReference type="Proteomes" id="UP001526201"/>
    </source>
</evidence>
<dbReference type="InterPro" id="IPR011990">
    <property type="entry name" value="TPR-like_helical_dom_sf"/>
</dbReference>
<dbReference type="SUPFAM" id="SSF103473">
    <property type="entry name" value="MFS general substrate transporter"/>
    <property type="match status" value="1"/>
</dbReference>
<keyword evidence="4" id="KW-1133">Transmembrane helix</keyword>
<dbReference type="InterPro" id="IPR036259">
    <property type="entry name" value="MFS_trans_sf"/>
</dbReference>
<keyword evidence="4" id="KW-0812">Transmembrane</keyword>
<feature type="transmembrane region" description="Helical" evidence="4">
    <location>
        <begin position="324"/>
        <end position="342"/>
    </location>
</feature>
<dbReference type="InterPro" id="IPR019734">
    <property type="entry name" value="TPR_rpt"/>
</dbReference>
<dbReference type="EMBL" id="JACKTY010000052">
    <property type="protein sequence ID" value="MCV7230760.1"/>
    <property type="molecule type" value="Genomic_DNA"/>
</dbReference>
<keyword evidence="4" id="KW-0472">Membrane</keyword>
<keyword evidence="2 3" id="KW-0802">TPR repeat</keyword>
<accession>A0ABT3CMP9</accession>